<evidence type="ECO:0000313" key="1">
    <source>
        <dbReference type="EMBL" id="CAK9181966.1"/>
    </source>
</evidence>
<proteinExistence type="predicted"/>
<protein>
    <submittedName>
        <fullName evidence="1">Uncharacterized protein</fullName>
    </submittedName>
</protein>
<accession>A0ABC8ULL6</accession>
<comment type="caution">
    <text evidence="1">The sequence shown here is derived from an EMBL/GenBank/DDBJ whole genome shotgun (WGS) entry which is preliminary data.</text>
</comment>
<organism evidence="1 2">
    <name type="scientific">Ilex paraguariensis</name>
    <name type="common">yerba mate</name>
    <dbReference type="NCBI Taxonomy" id="185542"/>
    <lineage>
        <taxon>Eukaryota</taxon>
        <taxon>Viridiplantae</taxon>
        <taxon>Streptophyta</taxon>
        <taxon>Embryophyta</taxon>
        <taxon>Tracheophyta</taxon>
        <taxon>Spermatophyta</taxon>
        <taxon>Magnoliopsida</taxon>
        <taxon>eudicotyledons</taxon>
        <taxon>Gunneridae</taxon>
        <taxon>Pentapetalae</taxon>
        <taxon>asterids</taxon>
        <taxon>campanulids</taxon>
        <taxon>Aquifoliales</taxon>
        <taxon>Aquifoliaceae</taxon>
        <taxon>Ilex</taxon>
    </lineage>
</organism>
<dbReference type="EMBL" id="CAUOFW020008191">
    <property type="protein sequence ID" value="CAK9181966.1"/>
    <property type="molecule type" value="Genomic_DNA"/>
</dbReference>
<keyword evidence="2" id="KW-1185">Reference proteome</keyword>
<reference evidence="1 2" key="1">
    <citation type="submission" date="2024-02" db="EMBL/GenBank/DDBJ databases">
        <authorList>
            <person name="Vignale AGUSTIN F."/>
            <person name="Sosa J E."/>
            <person name="Modenutti C."/>
        </authorList>
    </citation>
    <scope>NUCLEOTIDE SEQUENCE [LARGE SCALE GENOMIC DNA]</scope>
</reference>
<gene>
    <name evidence="1" type="ORF">ILEXP_LOCUS52078</name>
</gene>
<dbReference type="AlphaFoldDB" id="A0ABC8ULL6"/>
<dbReference type="Proteomes" id="UP001642360">
    <property type="component" value="Unassembled WGS sequence"/>
</dbReference>
<name>A0ABC8ULL6_9AQUA</name>
<evidence type="ECO:0000313" key="2">
    <source>
        <dbReference type="Proteomes" id="UP001642360"/>
    </source>
</evidence>
<feature type="non-terminal residue" evidence="1">
    <location>
        <position position="1"/>
    </location>
</feature>
<sequence>AQVADGESQSILMLDDDDPTTDLFKVPQCKVTEPEMLETLEFPLSLSSAPADRFPSRDRFP</sequence>